<name>A0A3A8KM29_9BACT</name>
<evidence type="ECO:0000256" key="4">
    <source>
        <dbReference type="ARBA" id="ARBA00022679"/>
    </source>
</evidence>
<dbReference type="RefSeq" id="WP_120603304.1">
    <property type="nucleotide sequence ID" value="NZ_RAWE01000047.1"/>
</dbReference>
<dbReference type="GO" id="GO:0005886">
    <property type="term" value="C:plasma membrane"/>
    <property type="evidence" value="ECO:0007669"/>
    <property type="project" value="UniProtKB-SubCell"/>
</dbReference>
<keyword evidence="3" id="KW-0328">Glycosyltransferase</keyword>
<keyword evidence="7" id="KW-1133">Transmembrane helix</keyword>
<evidence type="ECO:0000256" key="7">
    <source>
        <dbReference type="SAM" id="Phobius"/>
    </source>
</evidence>
<proteinExistence type="predicted"/>
<protein>
    <submittedName>
        <fullName evidence="8">Glycosyltransferase</fullName>
    </submittedName>
</protein>
<dbReference type="GO" id="GO:0050501">
    <property type="term" value="F:hyaluronan synthase activity"/>
    <property type="evidence" value="ECO:0007669"/>
    <property type="project" value="TreeGrafter"/>
</dbReference>
<evidence type="ECO:0000256" key="2">
    <source>
        <dbReference type="ARBA" id="ARBA00022475"/>
    </source>
</evidence>
<reference evidence="9" key="1">
    <citation type="submission" date="2018-09" db="EMBL/GenBank/DDBJ databases">
        <authorList>
            <person name="Livingstone P.G."/>
            <person name="Whitworth D.E."/>
        </authorList>
    </citation>
    <scope>NUCLEOTIDE SEQUENCE [LARGE SCALE GENOMIC DNA]</scope>
    <source>
        <strain evidence="9">CA043D</strain>
    </source>
</reference>
<feature type="compositionally biased region" description="Polar residues" evidence="6">
    <location>
        <begin position="406"/>
        <end position="417"/>
    </location>
</feature>
<dbReference type="GO" id="GO:0085029">
    <property type="term" value="P:extracellular matrix assembly"/>
    <property type="evidence" value="ECO:0007669"/>
    <property type="project" value="TreeGrafter"/>
</dbReference>
<dbReference type="Pfam" id="PF13641">
    <property type="entry name" value="Glyco_tranf_2_3"/>
    <property type="match status" value="1"/>
</dbReference>
<feature type="region of interest" description="Disordered" evidence="6">
    <location>
        <begin position="386"/>
        <end position="417"/>
    </location>
</feature>
<keyword evidence="9" id="KW-1185">Reference proteome</keyword>
<gene>
    <name evidence="8" type="ORF">D7X32_15405</name>
</gene>
<keyword evidence="5 7" id="KW-0472">Membrane</keyword>
<dbReference type="OrthoDB" id="276604at2"/>
<evidence type="ECO:0000256" key="3">
    <source>
        <dbReference type="ARBA" id="ARBA00022676"/>
    </source>
</evidence>
<evidence type="ECO:0000313" key="8">
    <source>
        <dbReference type="EMBL" id="RKH02994.1"/>
    </source>
</evidence>
<dbReference type="Gene3D" id="3.90.550.10">
    <property type="entry name" value="Spore Coat Polysaccharide Biosynthesis Protein SpsA, Chain A"/>
    <property type="match status" value="1"/>
</dbReference>
<accession>A0A3A8KM29</accession>
<feature type="transmembrane region" description="Helical" evidence="7">
    <location>
        <begin position="322"/>
        <end position="341"/>
    </location>
</feature>
<dbReference type="AlphaFoldDB" id="A0A3A8KM29"/>
<dbReference type="GO" id="GO:0030213">
    <property type="term" value="P:hyaluronan biosynthetic process"/>
    <property type="evidence" value="ECO:0007669"/>
    <property type="project" value="TreeGrafter"/>
</dbReference>
<feature type="transmembrane region" description="Helical" evidence="7">
    <location>
        <begin position="6"/>
        <end position="24"/>
    </location>
</feature>
<comment type="caution">
    <text evidence="8">The sequence shown here is derived from an EMBL/GenBank/DDBJ whole genome shotgun (WGS) entry which is preliminary data.</text>
</comment>
<keyword evidence="4 8" id="KW-0808">Transferase</keyword>
<organism evidence="8 9">
    <name type="scientific">Corallococcus carmarthensis</name>
    <dbReference type="NCBI Taxonomy" id="2316728"/>
    <lineage>
        <taxon>Bacteria</taxon>
        <taxon>Pseudomonadati</taxon>
        <taxon>Myxococcota</taxon>
        <taxon>Myxococcia</taxon>
        <taxon>Myxococcales</taxon>
        <taxon>Cystobacterineae</taxon>
        <taxon>Myxococcaceae</taxon>
        <taxon>Corallococcus</taxon>
    </lineage>
</organism>
<feature type="transmembrane region" description="Helical" evidence="7">
    <location>
        <begin position="353"/>
        <end position="372"/>
    </location>
</feature>
<evidence type="ECO:0000313" key="9">
    <source>
        <dbReference type="Proteomes" id="UP000268313"/>
    </source>
</evidence>
<dbReference type="CDD" id="cd06423">
    <property type="entry name" value="CESA_like"/>
    <property type="match status" value="1"/>
</dbReference>
<keyword evidence="7" id="KW-0812">Transmembrane</keyword>
<feature type="transmembrane region" description="Helical" evidence="7">
    <location>
        <begin position="296"/>
        <end position="316"/>
    </location>
</feature>
<dbReference type="InterPro" id="IPR029044">
    <property type="entry name" value="Nucleotide-diphossugar_trans"/>
</dbReference>
<evidence type="ECO:0000256" key="1">
    <source>
        <dbReference type="ARBA" id="ARBA00004236"/>
    </source>
</evidence>
<dbReference type="PANTHER" id="PTHR22913:SF12">
    <property type="entry name" value="MANNURONAN SYNTHASE"/>
    <property type="match status" value="1"/>
</dbReference>
<comment type="subcellular location">
    <subcellularLocation>
        <location evidence="1">Cell membrane</location>
    </subcellularLocation>
</comment>
<keyword evidence="2" id="KW-1003">Cell membrane</keyword>
<dbReference type="SUPFAM" id="SSF53448">
    <property type="entry name" value="Nucleotide-diphospho-sugar transferases"/>
    <property type="match status" value="1"/>
</dbReference>
<evidence type="ECO:0000256" key="5">
    <source>
        <dbReference type="ARBA" id="ARBA00023136"/>
    </source>
</evidence>
<dbReference type="Proteomes" id="UP000268313">
    <property type="component" value="Unassembled WGS sequence"/>
</dbReference>
<evidence type="ECO:0000256" key="6">
    <source>
        <dbReference type="SAM" id="MobiDB-lite"/>
    </source>
</evidence>
<sequence length="417" mass="47240">MELFPIHLLFIVVLMNRYILGPFLRRLKGRRFERVDDTYRPKVAIVVPLFNEGQGIFHTVKALLDQDYPSELTEIIVVDDCSRDDSVAWATKAAEGHPNVRVMRNPENMGKRKGINRGVRAAEAAEIIVSVDSDVVVERSAVRQLIRRFVHPNVAAVGGRTFVINRHQNWLTRMIEIKFHFAQKWLKDLERSFRQVMCLSGCLTAYRRSVLLELEPILEARAIAGIPIKYGEDRFLTRQIVKHDYETVYTLDAFCFTAAPSTLAGYFSQQLRWRRSNLVDLLCGLSHAWRLHPVITVHYVSQLALLLAYPVVIVHNMLNGEFWDILAFHFLVIGLLGFIYRMETRYLPEDRRVPAVSFLPMALLMPVTYALFTPLALLTLDSGSWETRGSPTPASAPAPSPAPAKLTSNSAGEGTPS</sequence>
<dbReference type="EMBL" id="RAWE01000047">
    <property type="protein sequence ID" value="RKH02994.1"/>
    <property type="molecule type" value="Genomic_DNA"/>
</dbReference>
<dbReference type="PANTHER" id="PTHR22913">
    <property type="entry name" value="HYALURONAN SYNTHASE"/>
    <property type="match status" value="1"/>
</dbReference>